<comment type="caution">
    <text evidence="12">The sequence shown here is derived from an EMBL/GenBank/DDBJ whole genome shotgun (WGS) entry which is preliminary data.</text>
</comment>
<keyword evidence="6" id="KW-0677">Repeat</keyword>
<keyword evidence="13" id="KW-1185">Reference proteome</keyword>
<dbReference type="InterPro" id="IPR019775">
    <property type="entry name" value="WD40_repeat_CS"/>
</dbReference>
<evidence type="ECO:0000256" key="7">
    <source>
        <dbReference type="ARBA" id="ARBA00022927"/>
    </source>
</evidence>
<dbReference type="PRINTS" id="PR00320">
    <property type="entry name" value="GPROTEINBRPT"/>
</dbReference>
<dbReference type="PROSITE" id="PS50294">
    <property type="entry name" value="WD_REPEATS_REGION"/>
    <property type="match status" value="1"/>
</dbReference>
<evidence type="ECO:0000256" key="2">
    <source>
        <dbReference type="ARBA" id="ARBA00004514"/>
    </source>
</evidence>
<sequence>MGEKGVRLLKTPEHHGYNLAFSPFNPDLIAVAAAQNFGLMGGGRLFILSVGSGDELSSVGWDGGGLLDVAWSENAANVIVTADGNGSLQVWDTSHPQSPVGVYREHTKDVCSVSWSQTRDLHHVVSASWDSTIKIWDMNHKHSLRTLTVGESLVYEAVWSPHIPGCMASVSGDGALRIWNSRGTSNKVSVSVGVSEGEVLTCDWCKYNQNIIATADTHRDIRGWDLRNTTQPIFVLTGHNYPPRRIKFSSFLESQLASVSYDFTTRIWDYKLSSPLVHCYENHQELHISPNSSPPTPKQNLGL</sequence>
<dbReference type="PANTHER" id="PTHR46027">
    <property type="entry name" value="PEROXISOMAL TARGETING SIGNAL 2 RECEPTOR"/>
    <property type="match status" value="1"/>
</dbReference>
<dbReference type="GO" id="GO:0016558">
    <property type="term" value="P:protein import into peroxisome matrix"/>
    <property type="evidence" value="ECO:0007669"/>
    <property type="project" value="InterPro"/>
</dbReference>
<evidence type="ECO:0000256" key="8">
    <source>
        <dbReference type="ARBA" id="ARBA00023140"/>
    </source>
</evidence>
<dbReference type="PROSITE" id="PS00678">
    <property type="entry name" value="WD_REPEATS_1"/>
    <property type="match status" value="1"/>
</dbReference>
<proteinExistence type="inferred from homology"/>
<evidence type="ECO:0000256" key="3">
    <source>
        <dbReference type="ARBA" id="ARBA00022448"/>
    </source>
</evidence>
<accession>A0AAE1BF09</accession>
<dbReference type="InterPro" id="IPR001680">
    <property type="entry name" value="WD40_rpt"/>
</dbReference>
<dbReference type="PROSITE" id="PS50082">
    <property type="entry name" value="WD_REPEATS_2"/>
    <property type="match status" value="1"/>
</dbReference>
<organism evidence="12 13">
    <name type="scientific">Petrolisthes cinctipes</name>
    <name type="common">Flat porcelain crab</name>
    <dbReference type="NCBI Taxonomy" id="88211"/>
    <lineage>
        <taxon>Eukaryota</taxon>
        <taxon>Metazoa</taxon>
        <taxon>Ecdysozoa</taxon>
        <taxon>Arthropoda</taxon>
        <taxon>Crustacea</taxon>
        <taxon>Multicrustacea</taxon>
        <taxon>Malacostraca</taxon>
        <taxon>Eumalacostraca</taxon>
        <taxon>Eucarida</taxon>
        <taxon>Decapoda</taxon>
        <taxon>Pleocyemata</taxon>
        <taxon>Anomura</taxon>
        <taxon>Galatheoidea</taxon>
        <taxon>Porcellanidae</taxon>
        <taxon>Petrolisthes</taxon>
    </lineage>
</organism>
<comment type="subcellular location">
    <subcellularLocation>
        <location evidence="2">Cytoplasm</location>
        <location evidence="2">Cytosol</location>
    </subcellularLocation>
    <subcellularLocation>
        <location evidence="1">Peroxisome matrix</location>
    </subcellularLocation>
</comment>
<keyword evidence="5 11" id="KW-0853">WD repeat</keyword>
<dbReference type="PANTHER" id="PTHR46027:SF1">
    <property type="entry name" value="PEROXISOMAL TARGETING SIGNAL 2 RECEPTOR"/>
    <property type="match status" value="1"/>
</dbReference>
<dbReference type="InterPro" id="IPR020472">
    <property type="entry name" value="WD40_PAC1"/>
</dbReference>
<evidence type="ECO:0000313" key="12">
    <source>
        <dbReference type="EMBL" id="KAK3849305.1"/>
    </source>
</evidence>
<gene>
    <name evidence="12" type="ORF">Pcinc_043937</name>
</gene>
<protein>
    <recommendedName>
        <fullName evidence="10">Peroxin-7</fullName>
    </recommendedName>
</protein>
<name>A0AAE1BF09_PETCI</name>
<evidence type="ECO:0000256" key="9">
    <source>
        <dbReference type="ARBA" id="ARBA00024017"/>
    </source>
</evidence>
<dbReference type="AlphaFoldDB" id="A0AAE1BF09"/>
<evidence type="ECO:0000256" key="5">
    <source>
        <dbReference type="ARBA" id="ARBA00022574"/>
    </source>
</evidence>
<comment type="similarity">
    <text evidence="9">Belongs to the WD repeat peroxin-7 family.</text>
</comment>
<evidence type="ECO:0000256" key="11">
    <source>
        <dbReference type="PROSITE-ProRule" id="PRU00221"/>
    </source>
</evidence>
<evidence type="ECO:0000256" key="1">
    <source>
        <dbReference type="ARBA" id="ARBA00004253"/>
    </source>
</evidence>
<evidence type="ECO:0000313" key="13">
    <source>
        <dbReference type="Proteomes" id="UP001286313"/>
    </source>
</evidence>
<dbReference type="InterPro" id="IPR015943">
    <property type="entry name" value="WD40/YVTN_repeat-like_dom_sf"/>
</dbReference>
<evidence type="ECO:0000256" key="4">
    <source>
        <dbReference type="ARBA" id="ARBA00022490"/>
    </source>
</evidence>
<dbReference type="Proteomes" id="UP001286313">
    <property type="component" value="Unassembled WGS sequence"/>
</dbReference>
<dbReference type="EMBL" id="JAWQEG010009002">
    <property type="protein sequence ID" value="KAK3849305.1"/>
    <property type="molecule type" value="Genomic_DNA"/>
</dbReference>
<keyword evidence="8" id="KW-0576">Peroxisome</keyword>
<keyword evidence="3" id="KW-0813">Transport</keyword>
<dbReference type="SUPFAM" id="SSF50978">
    <property type="entry name" value="WD40 repeat-like"/>
    <property type="match status" value="1"/>
</dbReference>
<feature type="repeat" description="WD" evidence="11">
    <location>
        <begin position="103"/>
        <end position="146"/>
    </location>
</feature>
<dbReference type="Pfam" id="PF00400">
    <property type="entry name" value="WD40"/>
    <property type="match status" value="2"/>
</dbReference>
<evidence type="ECO:0000256" key="10">
    <source>
        <dbReference type="ARBA" id="ARBA00032565"/>
    </source>
</evidence>
<dbReference type="GO" id="GO:0005829">
    <property type="term" value="C:cytosol"/>
    <property type="evidence" value="ECO:0007669"/>
    <property type="project" value="UniProtKB-SubCell"/>
</dbReference>
<dbReference type="InterPro" id="IPR036322">
    <property type="entry name" value="WD40_repeat_dom_sf"/>
</dbReference>
<keyword evidence="4" id="KW-0963">Cytoplasm</keyword>
<dbReference type="SMART" id="SM00320">
    <property type="entry name" value="WD40"/>
    <property type="match status" value="5"/>
</dbReference>
<reference evidence="12" key="1">
    <citation type="submission" date="2023-10" db="EMBL/GenBank/DDBJ databases">
        <title>Genome assemblies of two species of porcelain crab, Petrolisthes cinctipes and Petrolisthes manimaculis (Anomura: Porcellanidae).</title>
        <authorList>
            <person name="Angst P."/>
        </authorList>
    </citation>
    <scope>NUCLEOTIDE SEQUENCE</scope>
    <source>
        <strain evidence="12">PB745_01</strain>
        <tissue evidence="12">Gill</tissue>
    </source>
</reference>
<dbReference type="GO" id="GO:0005053">
    <property type="term" value="F:peroxisome matrix targeting signal-2 binding"/>
    <property type="evidence" value="ECO:0007669"/>
    <property type="project" value="InterPro"/>
</dbReference>
<evidence type="ECO:0000256" key="6">
    <source>
        <dbReference type="ARBA" id="ARBA00022737"/>
    </source>
</evidence>
<keyword evidence="7" id="KW-0653">Protein transport</keyword>
<dbReference type="InterPro" id="IPR044536">
    <property type="entry name" value="PEX7"/>
</dbReference>
<dbReference type="Gene3D" id="2.130.10.10">
    <property type="entry name" value="YVTN repeat-like/Quinoprotein amine dehydrogenase"/>
    <property type="match status" value="1"/>
</dbReference>
<dbReference type="GO" id="GO:0005782">
    <property type="term" value="C:peroxisomal matrix"/>
    <property type="evidence" value="ECO:0007669"/>
    <property type="project" value="UniProtKB-SubCell"/>
</dbReference>